<dbReference type="InterPro" id="IPR000834">
    <property type="entry name" value="Peptidase_M14"/>
</dbReference>
<dbReference type="InterPro" id="IPR001965">
    <property type="entry name" value="Znf_PHD"/>
</dbReference>
<dbReference type="PROSITE" id="PS50011">
    <property type="entry name" value="PROTEIN_KINASE_DOM"/>
    <property type="match status" value="1"/>
</dbReference>
<dbReference type="FunFam" id="3.40.630.10:FF:000011">
    <property type="entry name" value="cytosolic carboxypeptidase 2 isoform X1"/>
    <property type="match status" value="1"/>
</dbReference>
<evidence type="ECO:0000256" key="14">
    <source>
        <dbReference type="ARBA" id="ARBA00031757"/>
    </source>
</evidence>
<keyword evidence="6" id="KW-0645">Protease</keyword>
<dbReference type="SMART" id="SM00220">
    <property type="entry name" value="S_TKc"/>
    <property type="match status" value="1"/>
</dbReference>
<evidence type="ECO:0000256" key="16">
    <source>
        <dbReference type="PROSITE-ProRule" id="PRU10141"/>
    </source>
</evidence>
<accession>A0A8J6HK61</accession>
<evidence type="ECO:0000256" key="17">
    <source>
        <dbReference type="SAM" id="Coils"/>
    </source>
</evidence>
<dbReference type="InterPro" id="IPR017441">
    <property type="entry name" value="Protein_kinase_ATP_BS"/>
</dbReference>
<dbReference type="SUPFAM" id="SSF55257">
    <property type="entry name" value="RBP11-like subunits of RNA polymerase"/>
    <property type="match status" value="1"/>
</dbReference>
<feature type="region of interest" description="Disordered" evidence="18">
    <location>
        <begin position="747"/>
        <end position="782"/>
    </location>
</feature>
<feature type="domain" description="Peptidase M14" evidence="20">
    <location>
        <begin position="367"/>
        <end position="637"/>
    </location>
</feature>
<dbReference type="InterPro" id="IPR050821">
    <property type="entry name" value="Cytosolic_carboxypeptidase"/>
</dbReference>
<dbReference type="CDD" id="cd06907">
    <property type="entry name" value="M14_AGBL2-3_like"/>
    <property type="match status" value="1"/>
</dbReference>
<dbReference type="Pfam" id="PF02958">
    <property type="entry name" value="EcKL"/>
    <property type="match status" value="2"/>
</dbReference>
<keyword evidence="13" id="KW-0539">Nucleus</keyword>
<dbReference type="PANTHER" id="PTHR12756">
    <property type="entry name" value="CYTOSOLIC CARBOXYPEPTIDASE"/>
    <property type="match status" value="1"/>
</dbReference>
<comment type="cofactor">
    <cofactor evidence="1">
        <name>Zn(2+)</name>
        <dbReference type="ChEBI" id="CHEBI:29105"/>
    </cofactor>
</comment>
<dbReference type="Gene3D" id="3.40.630.10">
    <property type="entry name" value="Zn peptidases"/>
    <property type="match status" value="1"/>
</dbReference>
<keyword evidence="16" id="KW-0067">ATP-binding</keyword>
<dbReference type="GO" id="GO:0006508">
    <property type="term" value="P:proteolysis"/>
    <property type="evidence" value="ECO:0007669"/>
    <property type="project" value="UniProtKB-KW"/>
</dbReference>
<feature type="binding site" evidence="16">
    <location>
        <position position="2509"/>
    </location>
    <ligand>
        <name>ATP</name>
        <dbReference type="ChEBI" id="CHEBI:30616"/>
    </ligand>
</feature>
<keyword evidence="22" id="KW-1185">Reference proteome</keyword>
<dbReference type="GO" id="GO:0004672">
    <property type="term" value="F:protein kinase activity"/>
    <property type="evidence" value="ECO:0007669"/>
    <property type="project" value="InterPro"/>
</dbReference>
<evidence type="ECO:0000256" key="9">
    <source>
        <dbReference type="ARBA" id="ARBA00022801"/>
    </source>
</evidence>
<evidence type="ECO:0000256" key="15">
    <source>
        <dbReference type="PROSITE-ProRule" id="PRU01379"/>
    </source>
</evidence>
<keyword evidence="10" id="KW-0862">Zinc</keyword>
<evidence type="ECO:0000256" key="11">
    <source>
        <dbReference type="ARBA" id="ARBA00023049"/>
    </source>
</evidence>
<dbReference type="InterPro" id="IPR033898">
    <property type="entry name" value="RNAP_AC19"/>
</dbReference>
<proteinExistence type="inferred from homology"/>
<feature type="coiled-coil region" evidence="17">
    <location>
        <begin position="2005"/>
        <end position="2042"/>
    </location>
</feature>
<feature type="domain" description="Protein kinase" evidence="19">
    <location>
        <begin position="2473"/>
        <end position="2740"/>
    </location>
</feature>
<dbReference type="InterPro" id="IPR040626">
    <property type="entry name" value="Pepdidase_M14_N"/>
</dbReference>
<dbReference type="GO" id="GO:0004181">
    <property type="term" value="F:metallocarboxypeptidase activity"/>
    <property type="evidence" value="ECO:0007669"/>
    <property type="project" value="InterPro"/>
</dbReference>
<dbReference type="SMART" id="SM00587">
    <property type="entry name" value="CHK"/>
    <property type="match status" value="2"/>
</dbReference>
<evidence type="ECO:0000256" key="7">
    <source>
        <dbReference type="ARBA" id="ARBA00022723"/>
    </source>
</evidence>
<dbReference type="Pfam" id="PF00069">
    <property type="entry name" value="Pkinase"/>
    <property type="match status" value="1"/>
</dbReference>
<sequence>MESENESTAKVIELFVNCFGHLFPRCWPKWDLPKKSGDGARGGGSLCKRDEFGGGDSKRMCRRDPPSESLFSTVFAFLQDSGNAKNRNVSVKDLQSSLFPPTPKTSTSFFSNFYIKNNFDDDLVDDGIKKETTSRELFSLNRETNFVPQPPRWPTECQVLEEKVKHISYLPPTPEPYYVPSGKEPQPKPTGDECGIIVYQYTPISAVNYFSRSSVGGSRYLLPACLCPEEDTLRFESRFESGNLARAIRITPNFYELYLRADMYTNRHMQWFYFRVTNMKKNFLYRFSIVNFSKEDSLYNEGMRPLMYSTKDSQLHCIGWRRCGDNVTYYSNDNVNPDDPETQMTYTLSFTMEFPHEDDVVYLAHCYPYTYSDLEDYLTELSNHPIKSTFTTIRLLCKSLAGNNVHYITITSPPVPGEAKKKRSVVITARVHPGETPSSWMMQGFLDFLTSDCGVAKELRDKFIFKLVPMLNPDGVIVGNNRCSLSAKDLNRQYRTVMRDAYPSIWYTKLMVRRLLEECGVAMYCDLHAHSRKHNIFIYGCENRRGADRKLQEQVFPLMLHKNTADKFSFESCKFRIQKAKEGTGRVVMWMMGIANSYTMESSFAGSTLGTKNETHFTTQDFEQMAKSFCQTLLDFYDDDPRKERLRNKIINRLVKEGSNADEPTNIQLSDYSSDEGDTSSTSSNEVGRDDEEIFYPAVPPPSPIIYKKFKPKVYRAKTRILTRSPNIARKPLPICKATLGLYLSEKESRYSSDSSSDDEDYRIEKTKTKQRRRLKKKKKSTKKKQPVCALSDCEIQYKTGTVRSISVFDLVPNDKIRAQNQTKRSKTPQARVEKKNTITQQLAEVQAKLLSLKNKLWFGVSDGENVPISWGRSHFSFPNSSPPPVKSCHKKHRKKSACKPEKPEKKNCSGKESRSKGETKKPSTGLRRQTAVEWGRCCDQLKKSKSLPENSFKTVDVKSKLNVLSCDEDDKVDAKKKKKKKTNVFPSTKSKMSIAKLQKIISPKFTDRVVLEIVAKKSELSDVIVESIQIDEGSTKKGDSYLSQICRLTINASGKNKTGHQKQVSIPVIAKFLPKNLARRKTYRSAVFFENEVIFYEKVWTVLQKFQDSKFVKEKFDNVPLLLSAFIDGSNDYVALLDVSPQGYEGSIRSTSLDENHSAAILQLLAGFHALSLAFKDQQPELFENAASTLKETYFAEEYRSWYAPLQEKLYIVALDALEKELPPIYLEKFKKFIAKDVFGEICKGTRVRGPLSVVTHGDVWSPNFLIKYGGDKTKIENIIMIDYQLSRYTTLSVDLTFFLLTCVDIDLLQRKWDFFISLYHETLVKNLENLGSPRNLISLENLHDDLRTTMNCGVGIAIEAVIMSLLDEHEVGDLDAIQGDEAVSVETVWVFHPFKEQSKRERFAKMIKGQEETVSIPVIVKFLLKNLGRRKTYRSAEFFKNEAIFYEKVWAPMQKFQESAGIKDKFDNIPQLLAAYIDGTNDFVALQDVSPEGYKGAERGPGLDYVTTVAILKVLAGFHAVSLAFKDQQPENFEKAATALEETYFSERLRPWYSNFQQRVFAIIRDAVEKELPREYLHKLNKLIEKDLYGVLIESCRVRNRFSVVTHGDVWPPNFLIRYEGGKPEKTIMIDFQLARYTTLATDLSFFLYACVEMALVEHRWDDLVVEYHKALTDSLEKFGSSKDLVTLEDLQGELKAHSVMGVGMSMEALIMGQLDDDDVSDLDAIKGDEAVPLETVWLIHPFKEQEKRKRIATMIKMAIVLSEPSESSRSRSDKFEKFNFFKLGALFTLRIRQNTLREPPCPFVEPRSVGLAPRIAKANKISFLIKREVKSAPMVRNEMKDLEISKGLKDEIEANQTQLKNAIRNHQSFVIKLKQDPDNVDLQKEINKAEQDIILVGIAQEEPFDFRVGARFIDSPPMQSVFKILRRIHTQMHVCYFRSIKVIIARNRPDRSTPDLESQAGLEVFLQNGVPHAEVERVQRVFKSSRFRQIARVGLRFPEGRVDQARRARVQIRAEKSLLERLREEYKAHQKSLKANITKTSIEERRFNLSTALNRARKQNIVSRPTSVSVSSISDDSVEAASVHSSPEHHAYNPVDPHDVTQAEFLTNFGLVTHDVYKEMQNRRVERKRRSTANPHFLYGNKGWDFPPKRKRNAYLYSSVSPPNTRQAVRKKNERVSPPLPVTNGNSSASSKSAFVSFPAIPNLPSGLTIERVSPTSSSPDSKTCVTCRQPGLLAICESCANGFHVSCHNRPLTQSPRQCPRCINKEVRTIGSLNVPSGMSVSYVTPSEVSEKLEEKKKLEKVNKTLSAELTQLQDRHSQLTISLKNQKSEQEQLLMTQQTTEDKIKQILTFISHIVGNQESSESCRTFILQGEGHTLGNALRWVIAGNPDVEFCAYTVAHPMEATMHLRIQMRKGRAVDALKRGLEDLVSLSDHVLEQFSREKQEFDAIMAKPPDHTASEELTLSSRGYRLFKVLGEGSYAKVYLAEYRGNAGDDKNKPRQLACKIVDTTRAPRDFVKKFLPRELDILVKINHPHLIHVHSIFQRKAKYYIFMRFAENGDLLEFILKKGSISEAQSRVWLRQLALAVQYLHDMEIAHRDLKCENALITSNYNLKVSDFGFARYVTDAYGKRLTSDTYCGSLSYAAPEILKGSPYHPKIADIWSLGVILYIMLNKAMPFDDTNIKRLHEQQTNRQWKFRSKVVDIISAEVKRLMGHLLEPDTGKRWKIDQIIASEWFAMDPRLAQLNPAEQAAMLHAQEERKKYIENLRKKSYPKPLKGEGSPKDVSVLKKEVDTQDRDKFANLSIPSMIVDDP</sequence>
<feature type="compositionally biased region" description="Basic residues" evidence="18">
    <location>
        <begin position="769"/>
        <end position="782"/>
    </location>
</feature>
<dbReference type="GO" id="GO:0003677">
    <property type="term" value="F:DNA binding"/>
    <property type="evidence" value="ECO:0007669"/>
    <property type="project" value="InterPro"/>
</dbReference>
<evidence type="ECO:0000256" key="3">
    <source>
        <dbReference type="ARBA" id="ARBA00005988"/>
    </source>
</evidence>
<evidence type="ECO:0000256" key="4">
    <source>
        <dbReference type="ARBA" id="ARBA00022478"/>
    </source>
</evidence>
<feature type="region of interest" description="Disordered" evidence="18">
    <location>
        <begin position="661"/>
        <end position="697"/>
    </location>
</feature>
<dbReference type="InterPro" id="IPR022905">
    <property type="entry name" value="Rpo11-like"/>
</dbReference>
<comment type="subcellular location">
    <subcellularLocation>
        <location evidence="2">Nucleus</location>
    </subcellularLocation>
</comment>
<dbReference type="SUPFAM" id="SSF56112">
    <property type="entry name" value="Protein kinase-like (PK-like)"/>
    <property type="match status" value="3"/>
</dbReference>
<feature type="coiled-coil region" evidence="17">
    <location>
        <begin position="2293"/>
        <end position="2334"/>
    </location>
</feature>
<feature type="active site" description="Proton donor/acceptor" evidence="15">
    <location>
        <position position="601"/>
    </location>
</feature>
<dbReference type="GO" id="GO:0005634">
    <property type="term" value="C:nucleus"/>
    <property type="evidence" value="ECO:0007669"/>
    <property type="project" value="UniProtKB-SubCell"/>
</dbReference>
<keyword evidence="16" id="KW-0547">Nucleotide-binding</keyword>
<organism evidence="21 22">
    <name type="scientific">Tenebrio molitor</name>
    <name type="common">Yellow mealworm beetle</name>
    <dbReference type="NCBI Taxonomy" id="7067"/>
    <lineage>
        <taxon>Eukaryota</taxon>
        <taxon>Metazoa</taxon>
        <taxon>Ecdysozoa</taxon>
        <taxon>Arthropoda</taxon>
        <taxon>Hexapoda</taxon>
        <taxon>Insecta</taxon>
        <taxon>Pterygota</taxon>
        <taxon>Neoptera</taxon>
        <taxon>Endopterygota</taxon>
        <taxon>Coleoptera</taxon>
        <taxon>Polyphaga</taxon>
        <taxon>Cucujiformia</taxon>
        <taxon>Tenebrionidae</taxon>
        <taxon>Tenebrio</taxon>
    </lineage>
</organism>
<evidence type="ECO:0000256" key="2">
    <source>
        <dbReference type="ARBA" id="ARBA00004123"/>
    </source>
</evidence>
<protein>
    <recommendedName>
        <fullName evidence="14">DNA-directed RNA polymerase I subunit D</fullName>
    </recommendedName>
</protein>
<dbReference type="GO" id="GO:0005524">
    <property type="term" value="F:ATP binding"/>
    <property type="evidence" value="ECO:0007669"/>
    <property type="project" value="UniProtKB-UniRule"/>
</dbReference>
<feature type="compositionally biased region" description="Polar residues" evidence="18">
    <location>
        <begin position="2159"/>
        <end position="2170"/>
    </location>
</feature>
<gene>
    <name evidence="21" type="ORF">GEV33_006281</name>
</gene>
<dbReference type="GO" id="GO:0008270">
    <property type="term" value="F:zinc ion binding"/>
    <property type="evidence" value="ECO:0007669"/>
    <property type="project" value="UniProtKB-KW"/>
</dbReference>
<name>A0A8J6HK61_TENMO</name>
<dbReference type="GO" id="GO:0000428">
    <property type="term" value="C:DNA-directed RNA polymerase complex"/>
    <property type="evidence" value="ECO:0007669"/>
    <property type="project" value="UniProtKB-KW"/>
</dbReference>
<dbReference type="Gene3D" id="3.30.40.10">
    <property type="entry name" value="Zinc/RING finger domain, C3HC4 (zinc finger)"/>
    <property type="match status" value="1"/>
</dbReference>
<dbReference type="SUPFAM" id="SSF53187">
    <property type="entry name" value="Zn-dependent exopeptidases"/>
    <property type="match status" value="1"/>
</dbReference>
<feature type="region of interest" description="Disordered" evidence="18">
    <location>
        <begin position="875"/>
        <end position="931"/>
    </location>
</feature>
<dbReference type="InterPro" id="IPR011011">
    <property type="entry name" value="Znf_FYVE_PHD"/>
</dbReference>
<evidence type="ECO:0000259" key="20">
    <source>
        <dbReference type="PROSITE" id="PS52035"/>
    </source>
</evidence>
<keyword evidence="17" id="KW-0175">Coiled coil</keyword>
<dbReference type="Pfam" id="PF18027">
    <property type="entry name" value="Pepdidase_M14_N"/>
    <property type="match status" value="1"/>
</dbReference>
<evidence type="ECO:0000259" key="19">
    <source>
        <dbReference type="PROSITE" id="PS50011"/>
    </source>
</evidence>
<dbReference type="InterPro" id="IPR036603">
    <property type="entry name" value="RBP11-like"/>
</dbReference>
<dbReference type="InterPro" id="IPR000719">
    <property type="entry name" value="Prot_kinase_dom"/>
</dbReference>
<dbReference type="InterPro" id="IPR013083">
    <property type="entry name" value="Znf_RING/FYVE/PHD"/>
</dbReference>
<dbReference type="PANTHER" id="PTHR12756:SF45">
    <property type="entry name" value="CYTOSOLIC CARBOXYPEPTIDASE NNA1"/>
    <property type="match status" value="1"/>
</dbReference>
<dbReference type="InterPro" id="IPR008193">
    <property type="entry name" value="RNA_pol_Rpb11_13-16kDa_CS"/>
</dbReference>
<evidence type="ECO:0000256" key="10">
    <source>
        <dbReference type="ARBA" id="ARBA00022833"/>
    </source>
</evidence>
<keyword evidence="7" id="KW-0479">Metal-binding</keyword>
<dbReference type="PROSITE" id="PS52035">
    <property type="entry name" value="PEPTIDASE_M14"/>
    <property type="match status" value="1"/>
</dbReference>
<keyword evidence="5" id="KW-0121">Carboxypeptidase</keyword>
<keyword evidence="9" id="KW-0378">Hydrolase</keyword>
<dbReference type="EMBL" id="JABDTM020021419">
    <property type="protein sequence ID" value="KAH0816511.1"/>
    <property type="molecule type" value="Genomic_DNA"/>
</dbReference>
<dbReference type="GO" id="GO:0046983">
    <property type="term" value="F:protein dimerization activity"/>
    <property type="evidence" value="ECO:0007669"/>
    <property type="project" value="InterPro"/>
</dbReference>
<dbReference type="InterPro" id="IPR004119">
    <property type="entry name" value="EcKL"/>
</dbReference>
<evidence type="ECO:0000256" key="5">
    <source>
        <dbReference type="ARBA" id="ARBA00022645"/>
    </source>
</evidence>
<dbReference type="InterPro" id="IPR015897">
    <property type="entry name" value="CHK_kinase-like"/>
</dbReference>
<dbReference type="GO" id="GO:0006351">
    <property type="term" value="P:DNA-templated transcription"/>
    <property type="evidence" value="ECO:0007669"/>
    <property type="project" value="InterPro"/>
</dbReference>
<dbReference type="Pfam" id="PF13656">
    <property type="entry name" value="RNA_pol_L_2"/>
    <property type="match status" value="1"/>
</dbReference>
<feature type="compositionally biased region" description="Basic and acidic residues" evidence="18">
    <location>
        <begin position="899"/>
        <end position="922"/>
    </location>
</feature>
<dbReference type="SUPFAM" id="SSF57903">
    <property type="entry name" value="FYVE/PHD zinc finger"/>
    <property type="match status" value="1"/>
</dbReference>
<evidence type="ECO:0000256" key="18">
    <source>
        <dbReference type="SAM" id="MobiDB-lite"/>
    </source>
</evidence>
<dbReference type="GO" id="GO:0003899">
    <property type="term" value="F:DNA-directed RNA polymerase activity"/>
    <property type="evidence" value="ECO:0007669"/>
    <property type="project" value="InterPro"/>
</dbReference>
<dbReference type="Proteomes" id="UP000719412">
    <property type="component" value="Unassembled WGS sequence"/>
</dbReference>
<evidence type="ECO:0000256" key="6">
    <source>
        <dbReference type="ARBA" id="ARBA00022670"/>
    </source>
</evidence>
<feature type="region of interest" description="Disordered" evidence="18">
    <location>
        <begin position="2159"/>
        <end position="2191"/>
    </location>
</feature>
<dbReference type="CDD" id="cd07029">
    <property type="entry name" value="RNAP_I_III_AC19"/>
    <property type="match status" value="1"/>
</dbReference>
<evidence type="ECO:0000256" key="13">
    <source>
        <dbReference type="ARBA" id="ARBA00023242"/>
    </source>
</evidence>
<dbReference type="HAMAP" id="MF_00261">
    <property type="entry name" value="RNApol_arch_Rpo11"/>
    <property type="match status" value="1"/>
</dbReference>
<keyword evidence="4" id="KW-0240">DNA-directed RNA polymerase</keyword>
<dbReference type="Gene3D" id="2.60.40.3120">
    <property type="match status" value="1"/>
</dbReference>
<evidence type="ECO:0000256" key="1">
    <source>
        <dbReference type="ARBA" id="ARBA00001947"/>
    </source>
</evidence>
<dbReference type="PROSITE" id="PS01154">
    <property type="entry name" value="RNA_POL_L_13KD"/>
    <property type="match status" value="1"/>
</dbReference>
<dbReference type="Pfam" id="PF00246">
    <property type="entry name" value="Peptidase_M14"/>
    <property type="match status" value="1"/>
</dbReference>
<dbReference type="FunFam" id="1.10.510.10:FF:000943">
    <property type="entry name" value="testis-specific serine/threonine-protein kinase 1"/>
    <property type="match status" value="1"/>
</dbReference>
<dbReference type="PROSITE" id="PS00107">
    <property type="entry name" value="PROTEIN_KINASE_ATP"/>
    <property type="match status" value="1"/>
</dbReference>
<dbReference type="SMART" id="SM00249">
    <property type="entry name" value="PHD"/>
    <property type="match status" value="1"/>
</dbReference>
<evidence type="ECO:0000256" key="8">
    <source>
        <dbReference type="ARBA" id="ARBA00022771"/>
    </source>
</evidence>
<comment type="similarity">
    <text evidence="3 15">Belongs to the peptidase M14 family.</text>
</comment>
<comment type="caution">
    <text evidence="21">The sequence shown here is derived from an EMBL/GenBank/DDBJ whole genome shotgun (WGS) entry which is preliminary data.</text>
</comment>
<evidence type="ECO:0000313" key="21">
    <source>
        <dbReference type="EMBL" id="KAH0816511.1"/>
    </source>
</evidence>
<evidence type="ECO:0000313" key="22">
    <source>
        <dbReference type="Proteomes" id="UP000719412"/>
    </source>
</evidence>
<keyword evidence="11" id="KW-0482">Metalloprotease</keyword>
<dbReference type="InterPro" id="IPR009025">
    <property type="entry name" value="RBP11-like_dimer"/>
</dbReference>
<keyword evidence="8" id="KW-0863">Zinc-finger</keyword>
<dbReference type="Gene3D" id="3.30.1360.10">
    <property type="entry name" value="RNA polymerase, RBP11-like subunit"/>
    <property type="match status" value="1"/>
</dbReference>
<dbReference type="InterPro" id="IPR011009">
    <property type="entry name" value="Kinase-like_dom_sf"/>
</dbReference>
<dbReference type="Gene3D" id="3.90.1200.10">
    <property type="match status" value="2"/>
</dbReference>
<evidence type="ECO:0000256" key="12">
    <source>
        <dbReference type="ARBA" id="ARBA00023163"/>
    </source>
</evidence>
<keyword evidence="12" id="KW-0804">Transcription</keyword>
<dbReference type="CDD" id="cd14080">
    <property type="entry name" value="STKc_TSSK-like"/>
    <property type="match status" value="1"/>
</dbReference>
<feature type="compositionally biased region" description="Basic residues" evidence="18">
    <location>
        <begin position="888"/>
        <end position="898"/>
    </location>
</feature>
<reference evidence="21" key="1">
    <citation type="journal article" date="2020" name="J Insects Food Feed">
        <title>The yellow mealworm (Tenebrio molitor) genome: a resource for the emerging insects as food and feed industry.</title>
        <authorList>
            <person name="Eriksson T."/>
            <person name="Andere A."/>
            <person name="Kelstrup H."/>
            <person name="Emery V."/>
            <person name="Picard C."/>
        </authorList>
    </citation>
    <scope>NUCLEOTIDE SEQUENCE</scope>
    <source>
        <strain evidence="21">Stoneville</strain>
        <tissue evidence="21">Whole head</tissue>
    </source>
</reference>
<reference evidence="21" key="2">
    <citation type="submission" date="2021-08" db="EMBL/GenBank/DDBJ databases">
        <authorList>
            <person name="Eriksson T."/>
        </authorList>
    </citation>
    <scope>NUCLEOTIDE SEQUENCE</scope>
    <source>
        <strain evidence="21">Stoneville</strain>
        <tissue evidence="21">Whole head</tissue>
    </source>
</reference>
<dbReference type="Gene3D" id="1.10.510.10">
    <property type="entry name" value="Transferase(Phosphotransferase) domain 1"/>
    <property type="match status" value="1"/>
</dbReference>